<dbReference type="AlphaFoldDB" id="A0A6A5MR62"/>
<organism evidence="1 2">
    <name type="scientific">Lupinus albus</name>
    <name type="common">White lupine</name>
    <name type="synonym">Lupinus termis</name>
    <dbReference type="NCBI Taxonomy" id="3870"/>
    <lineage>
        <taxon>Eukaryota</taxon>
        <taxon>Viridiplantae</taxon>
        <taxon>Streptophyta</taxon>
        <taxon>Embryophyta</taxon>
        <taxon>Tracheophyta</taxon>
        <taxon>Spermatophyta</taxon>
        <taxon>Magnoliopsida</taxon>
        <taxon>eudicotyledons</taxon>
        <taxon>Gunneridae</taxon>
        <taxon>Pentapetalae</taxon>
        <taxon>rosids</taxon>
        <taxon>fabids</taxon>
        <taxon>Fabales</taxon>
        <taxon>Fabaceae</taxon>
        <taxon>Papilionoideae</taxon>
        <taxon>50 kb inversion clade</taxon>
        <taxon>genistoids sensu lato</taxon>
        <taxon>core genistoids</taxon>
        <taxon>Genisteae</taxon>
        <taxon>Lupinus</taxon>
    </lineage>
</organism>
<comment type="caution">
    <text evidence="1">The sequence shown here is derived from an EMBL/GenBank/DDBJ whole genome shotgun (WGS) entry which is preliminary data.</text>
</comment>
<proteinExistence type="predicted"/>
<dbReference type="Proteomes" id="UP000447434">
    <property type="component" value="Chromosome 16"/>
</dbReference>
<reference evidence="2" key="1">
    <citation type="journal article" date="2020" name="Nat. Commun.">
        <title>Genome sequence of the cluster root forming white lupin.</title>
        <authorList>
            <person name="Hufnagel B."/>
            <person name="Marques A."/>
            <person name="Soriano A."/>
            <person name="Marques L."/>
            <person name="Divol F."/>
            <person name="Doumas P."/>
            <person name="Sallet E."/>
            <person name="Mancinotti D."/>
            <person name="Carrere S."/>
            <person name="Marande W."/>
            <person name="Arribat S."/>
            <person name="Keller J."/>
            <person name="Huneau C."/>
            <person name="Blein T."/>
            <person name="Aime D."/>
            <person name="Laguerre M."/>
            <person name="Taylor J."/>
            <person name="Schubert V."/>
            <person name="Nelson M."/>
            <person name="Geu-Flores F."/>
            <person name="Crespi M."/>
            <person name="Gallardo-Guerrero K."/>
            <person name="Delaux P.-M."/>
            <person name="Salse J."/>
            <person name="Berges H."/>
            <person name="Guyot R."/>
            <person name="Gouzy J."/>
            <person name="Peret B."/>
        </authorList>
    </citation>
    <scope>NUCLEOTIDE SEQUENCE [LARGE SCALE GENOMIC DNA]</scope>
    <source>
        <strain evidence="2">cv. Amiga</strain>
    </source>
</reference>
<accession>A0A6A5MR62</accession>
<protein>
    <submittedName>
        <fullName evidence="1">Uncharacterized protein</fullName>
    </submittedName>
</protein>
<dbReference type="OrthoDB" id="666348at2759"/>
<evidence type="ECO:0000313" key="1">
    <source>
        <dbReference type="EMBL" id="KAE9597678.1"/>
    </source>
</evidence>
<name>A0A6A5MR62_LUPAL</name>
<dbReference type="PANTHER" id="PTHR33167:SF26">
    <property type="entry name" value="EXPRESSED PROTEIN"/>
    <property type="match status" value="1"/>
</dbReference>
<sequence length="194" mass="22707">MEKVIRSCDKEYMRMAMLKHEETFKEQVYELHRLYCIQKILMKNMEATRDNEVSEREWYCKNAISLTQNAHHEGAQKNPKMKFENLNEAEIELTLGPSSYICRKKFETPLASDSHSLFSSSSSGSTHIKKTRCSFYKRNHTTKEESSRSMRELVQVLDSTSGGIRNSFGIEEQLKQERLRQSPWLLQVLNLSMT</sequence>
<dbReference type="PANTHER" id="PTHR33167">
    <property type="entry name" value="TRANSCRIPTION FACTOR, PUTATIVE (DUF863)-RELATED"/>
    <property type="match status" value="1"/>
</dbReference>
<gene>
    <name evidence="1" type="ORF">Lalb_Chr16g0389141</name>
</gene>
<evidence type="ECO:0000313" key="2">
    <source>
        <dbReference type="Proteomes" id="UP000447434"/>
    </source>
</evidence>
<keyword evidence="2" id="KW-1185">Reference proteome</keyword>
<dbReference type="EMBL" id="WOCE01000016">
    <property type="protein sequence ID" value="KAE9597678.1"/>
    <property type="molecule type" value="Genomic_DNA"/>
</dbReference>